<evidence type="ECO:0000256" key="1">
    <source>
        <dbReference type="SAM" id="MobiDB-lite"/>
    </source>
</evidence>
<dbReference type="EMBL" id="JBIUYY010000001">
    <property type="protein sequence ID" value="MFJ2820100.1"/>
    <property type="molecule type" value="Genomic_DNA"/>
</dbReference>
<comment type="caution">
    <text evidence="2">The sequence shown here is derived from an EMBL/GenBank/DDBJ whole genome shotgun (WGS) entry which is preliminary data.</text>
</comment>
<gene>
    <name evidence="2" type="ORF">ACIO7M_03145</name>
</gene>
<dbReference type="Proteomes" id="UP001617351">
    <property type="component" value="Unassembled WGS sequence"/>
</dbReference>
<feature type="compositionally biased region" description="Low complexity" evidence="1">
    <location>
        <begin position="19"/>
        <end position="34"/>
    </location>
</feature>
<name>A0ABW8EA64_STRT5</name>
<dbReference type="RefSeq" id="WP_402377045.1">
    <property type="nucleotide sequence ID" value="NZ_JBIUYY010000001.1"/>
</dbReference>
<organism evidence="2 3">
    <name type="scientific">Streptomyces toxytricini</name>
    <name type="common">Actinomyces toxytricini</name>
    <dbReference type="NCBI Taxonomy" id="67369"/>
    <lineage>
        <taxon>Bacteria</taxon>
        <taxon>Bacillati</taxon>
        <taxon>Actinomycetota</taxon>
        <taxon>Actinomycetes</taxon>
        <taxon>Kitasatosporales</taxon>
        <taxon>Streptomycetaceae</taxon>
        <taxon>Streptomyces</taxon>
    </lineage>
</organism>
<evidence type="ECO:0000313" key="2">
    <source>
        <dbReference type="EMBL" id="MFJ2820100.1"/>
    </source>
</evidence>
<protein>
    <submittedName>
        <fullName evidence="2">Uncharacterized protein</fullName>
    </submittedName>
</protein>
<proteinExistence type="predicted"/>
<keyword evidence="3" id="KW-1185">Reference proteome</keyword>
<sequence>MSAYARQGGVALVTPPPGAAADARAGAGHTGAAGAHEDGF</sequence>
<feature type="region of interest" description="Disordered" evidence="1">
    <location>
        <begin position="1"/>
        <end position="40"/>
    </location>
</feature>
<reference evidence="2 3" key="1">
    <citation type="submission" date="2024-10" db="EMBL/GenBank/DDBJ databases">
        <title>The Natural Products Discovery Center: Release of the First 8490 Sequenced Strains for Exploring Actinobacteria Biosynthetic Diversity.</title>
        <authorList>
            <person name="Kalkreuter E."/>
            <person name="Kautsar S.A."/>
            <person name="Yang D."/>
            <person name="Bader C.D."/>
            <person name="Teijaro C.N."/>
            <person name="Fluegel L."/>
            <person name="Davis C.M."/>
            <person name="Simpson J.R."/>
            <person name="Lauterbach L."/>
            <person name="Steele A.D."/>
            <person name="Gui C."/>
            <person name="Meng S."/>
            <person name="Li G."/>
            <person name="Viehrig K."/>
            <person name="Ye F."/>
            <person name="Su P."/>
            <person name="Kiefer A.F."/>
            <person name="Nichols A."/>
            <person name="Cepeda A.J."/>
            <person name="Yan W."/>
            <person name="Fan B."/>
            <person name="Jiang Y."/>
            <person name="Adhikari A."/>
            <person name="Zheng C.-J."/>
            <person name="Schuster L."/>
            <person name="Cowan T.M."/>
            <person name="Smanski M.J."/>
            <person name="Chevrette M.G."/>
            <person name="De Carvalho L.P.S."/>
            <person name="Shen B."/>
        </authorList>
    </citation>
    <scope>NUCLEOTIDE SEQUENCE [LARGE SCALE GENOMIC DNA]</scope>
    <source>
        <strain evidence="2 3">NPDC087220</strain>
    </source>
</reference>
<evidence type="ECO:0000313" key="3">
    <source>
        <dbReference type="Proteomes" id="UP001617351"/>
    </source>
</evidence>
<accession>A0ABW8EA64</accession>